<evidence type="ECO:0000259" key="7">
    <source>
        <dbReference type="PROSITE" id="PS51469"/>
    </source>
</evidence>
<dbReference type="PROSITE" id="PS51469">
    <property type="entry name" value="SUN"/>
    <property type="match status" value="1"/>
</dbReference>
<keyword evidence="4 6" id="KW-0472">Membrane</keyword>
<sequence length="938" mass="104084">MVLAHNPNNSWASSSRTQTQVPRSTSVEYEEQTRQANRRLPGPNRSHTRGASSSTLKPPSRNRSLQHVPDSEGEDVNANGRATSPYQNLIDAAKRALVPAFSSRSLDEPGRTELYMVPKAKAPGDTSTEQPAVNGNVSDSYNYDEEEQFMQDAMQANRAEKRMAGQRRSKIPKDNQAYKPEVDHESSSEEDDDGRRRKTKSKVSHRVTNLPSVADGKSTTRKRRTKSRSHIGGPDDEISEDISHTDIHSQSAANRVSIPRLSVDPPNSSYDQSLNDTSGLDSITELPEEELPPARNTASEAKAKTYEKPKSGRPRSNSRGGTPARSRPGFSIGAILGKCVNFFLNILRHILLAFSALMLYFGTVLGTVFNTILQRPVRWAIHANSRGVFGTLAKYAFFALSLVSAWYILRHPALKNLVPSISLSSGGKPQYVAPAVPPQDISEVAARLARIEQVLSGLSLETKRIEDTANEGVKGYSDLTSKLGQIEGKLNVEAKRISEQEARARENIGKVIGNVKHEVEGLQAQLEAQNRVLEKESKAAREKTKEIEKELRVRDKEWELERERARNRELELEKEREREKEKGQGRHKENVVVSDEEARTRLRSLEERLAGVETGTREALELSSKLDKLASAKAKEPASTPAAPATGWWKSATKGLKLIGPDGQDVTKVLSQIVESSISTAFNDRVGKADLALHSAGGRVIPSLTSPTLQFGPTTLRGQFIGLLGGVGTSMGRPPVTALHHDTASGHCWPFAGQQGQLGVALAFPAFIEEFTIDHIHKDLAFDMRSAPRDMEVWGLIEGRENIEKLRNWRMEKIAAQRVQAEANGETVDDKWERKAWDQLVAATAAEYPRSLPRNPEYVKLANFTYDARADDNIQSFPVDPEFKALGVDVGLLALRVNSNWGRKEFTCLYRFRVHGHKNGEWPAPWSEEKEKEQQEAS</sequence>
<comment type="subcellular location">
    <subcellularLocation>
        <location evidence="1">Membrane</location>
    </subcellularLocation>
</comment>
<evidence type="ECO:0000313" key="9">
    <source>
        <dbReference type="Proteomes" id="UP000307440"/>
    </source>
</evidence>
<dbReference type="Gene3D" id="2.60.120.260">
    <property type="entry name" value="Galactose-binding domain-like"/>
    <property type="match status" value="1"/>
</dbReference>
<feature type="region of interest" description="Disordered" evidence="5">
    <location>
        <begin position="571"/>
        <end position="595"/>
    </location>
</feature>
<feature type="region of interest" description="Disordered" evidence="5">
    <location>
        <begin position="1"/>
        <end position="87"/>
    </location>
</feature>
<name>A0A5C3L4L8_COPMA</name>
<feature type="compositionally biased region" description="Polar residues" evidence="5">
    <location>
        <begin position="265"/>
        <end position="281"/>
    </location>
</feature>
<feature type="region of interest" description="Disordered" evidence="5">
    <location>
        <begin position="117"/>
        <end position="325"/>
    </location>
</feature>
<dbReference type="PANTHER" id="PTHR12911:SF8">
    <property type="entry name" value="KLAROID PROTEIN-RELATED"/>
    <property type="match status" value="1"/>
</dbReference>
<keyword evidence="2 6" id="KW-0812">Transmembrane</keyword>
<dbReference type="STRING" id="230819.A0A5C3L4L8"/>
<feature type="compositionally biased region" description="Basic residues" evidence="5">
    <location>
        <begin position="219"/>
        <end position="229"/>
    </location>
</feature>
<dbReference type="OrthoDB" id="342281at2759"/>
<feature type="transmembrane region" description="Helical" evidence="6">
    <location>
        <begin position="350"/>
        <end position="372"/>
    </location>
</feature>
<dbReference type="InterPro" id="IPR012919">
    <property type="entry name" value="SUN_dom"/>
</dbReference>
<protein>
    <recommendedName>
        <fullName evidence="7">SUN domain-containing protein</fullName>
    </recommendedName>
</protein>
<reference evidence="8 9" key="1">
    <citation type="journal article" date="2019" name="Nat. Ecol. Evol.">
        <title>Megaphylogeny resolves global patterns of mushroom evolution.</title>
        <authorList>
            <person name="Varga T."/>
            <person name="Krizsan K."/>
            <person name="Foldi C."/>
            <person name="Dima B."/>
            <person name="Sanchez-Garcia M."/>
            <person name="Sanchez-Ramirez S."/>
            <person name="Szollosi G.J."/>
            <person name="Szarkandi J.G."/>
            <person name="Papp V."/>
            <person name="Albert L."/>
            <person name="Andreopoulos W."/>
            <person name="Angelini C."/>
            <person name="Antonin V."/>
            <person name="Barry K.W."/>
            <person name="Bougher N.L."/>
            <person name="Buchanan P."/>
            <person name="Buyck B."/>
            <person name="Bense V."/>
            <person name="Catcheside P."/>
            <person name="Chovatia M."/>
            <person name="Cooper J."/>
            <person name="Damon W."/>
            <person name="Desjardin D."/>
            <person name="Finy P."/>
            <person name="Geml J."/>
            <person name="Haridas S."/>
            <person name="Hughes K."/>
            <person name="Justo A."/>
            <person name="Karasinski D."/>
            <person name="Kautmanova I."/>
            <person name="Kiss B."/>
            <person name="Kocsube S."/>
            <person name="Kotiranta H."/>
            <person name="LaButti K.M."/>
            <person name="Lechner B.E."/>
            <person name="Liimatainen K."/>
            <person name="Lipzen A."/>
            <person name="Lukacs Z."/>
            <person name="Mihaltcheva S."/>
            <person name="Morgado L.N."/>
            <person name="Niskanen T."/>
            <person name="Noordeloos M.E."/>
            <person name="Ohm R.A."/>
            <person name="Ortiz-Santana B."/>
            <person name="Ovrebo C."/>
            <person name="Racz N."/>
            <person name="Riley R."/>
            <person name="Savchenko A."/>
            <person name="Shiryaev A."/>
            <person name="Soop K."/>
            <person name="Spirin V."/>
            <person name="Szebenyi C."/>
            <person name="Tomsovsky M."/>
            <person name="Tulloss R.E."/>
            <person name="Uehling J."/>
            <person name="Grigoriev I.V."/>
            <person name="Vagvolgyi C."/>
            <person name="Papp T."/>
            <person name="Martin F.M."/>
            <person name="Miettinen O."/>
            <person name="Hibbett D.S."/>
            <person name="Nagy L.G."/>
        </authorList>
    </citation>
    <scope>NUCLEOTIDE SEQUENCE [LARGE SCALE GENOMIC DNA]</scope>
    <source>
        <strain evidence="8 9">CBS 121175</strain>
    </source>
</reference>
<feature type="compositionally biased region" description="Polar residues" evidence="5">
    <location>
        <begin position="1"/>
        <end position="27"/>
    </location>
</feature>
<dbReference type="GO" id="GO:0034993">
    <property type="term" value="C:meiotic nuclear membrane microtubule tethering complex"/>
    <property type="evidence" value="ECO:0007669"/>
    <property type="project" value="TreeGrafter"/>
</dbReference>
<evidence type="ECO:0000256" key="5">
    <source>
        <dbReference type="SAM" id="MobiDB-lite"/>
    </source>
</evidence>
<evidence type="ECO:0000256" key="3">
    <source>
        <dbReference type="ARBA" id="ARBA00022989"/>
    </source>
</evidence>
<keyword evidence="3 6" id="KW-1133">Transmembrane helix</keyword>
<dbReference type="Pfam" id="PF07738">
    <property type="entry name" value="Sad1_UNC"/>
    <property type="match status" value="2"/>
</dbReference>
<feature type="transmembrane region" description="Helical" evidence="6">
    <location>
        <begin position="392"/>
        <end position="409"/>
    </location>
</feature>
<feature type="compositionally biased region" description="Polar residues" evidence="5">
    <location>
        <begin position="125"/>
        <end position="141"/>
    </location>
</feature>
<dbReference type="PANTHER" id="PTHR12911">
    <property type="entry name" value="SAD1/UNC-84-LIKE PROTEIN-RELATED"/>
    <property type="match status" value="1"/>
</dbReference>
<proteinExistence type="predicted"/>
<evidence type="ECO:0000256" key="6">
    <source>
        <dbReference type="SAM" id="Phobius"/>
    </source>
</evidence>
<accession>A0A5C3L4L8</accession>
<feature type="compositionally biased region" description="Basic residues" evidence="5">
    <location>
        <begin position="196"/>
        <end position="205"/>
    </location>
</feature>
<dbReference type="Proteomes" id="UP000307440">
    <property type="component" value="Unassembled WGS sequence"/>
</dbReference>
<keyword evidence="9" id="KW-1185">Reference proteome</keyword>
<organism evidence="8 9">
    <name type="scientific">Coprinopsis marcescibilis</name>
    <name type="common">Agaric fungus</name>
    <name type="synonym">Psathyrella marcescibilis</name>
    <dbReference type="NCBI Taxonomy" id="230819"/>
    <lineage>
        <taxon>Eukaryota</taxon>
        <taxon>Fungi</taxon>
        <taxon>Dikarya</taxon>
        <taxon>Basidiomycota</taxon>
        <taxon>Agaricomycotina</taxon>
        <taxon>Agaricomycetes</taxon>
        <taxon>Agaricomycetidae</taxon>
        <taxon>Agaricales</taxon>
        <taxon>Agaricineae</taxon>
        <taxon>Psathyrellaceae</taxon>
        <taxon>Coprinopsis</taxon>
    </lineage>
</organism>
<gene>
    <name evidence="8" type="ORF">FA15DRAFT_701909</name>
</gene>
<evidence type="ECO:0000256" key="4">
    <source>
        <dbReference type="ARBA" id="ARBA00023136"/>
    </source>
</evidence>
<feature type="domain" description="SUN" evidence="7">
    <location>
        <begin position="697"/>
        <end position="919"/>
    </location>
</feature>
<evidence type="ECO:0000256" key="2">
    <source>
        <dbReference type="ARBA" id="ARBA00022692"/>
    </source>
</evidence>
<dbReference type="InterPro" id="IPR045119">
    <property type="entry name" value="SUN1-5"/>
</dbReference>
<dbReference type="GO" id="GO:0043495">
    <property type="term" value="F:protein-membrane adaptor activity"/>
    <property type="evidence" value="ECO:0007669"/>
    <property type="project" value="TreeGrafter"/>
</dbReference>
<evidence type="ECO:0000256" key="1">
    <source>
        <dbReference type="ARBA" id="ARBA00004370"/>
    </source>
</evidence>
<feature type="compositionally biased region" description="Polar residues" evidence="5">
    <location>
        <begin position="49"/>
        <end position="65"/>
    </location>
</feature>
<dbReference type="AlphaFoldDB" id="A0A5C3L4L8"/>
<evidence type="ECO:0000313" key="8">
    <source>
        <dbReference type="EMBL" id="TFK27513.1"/>
    </source>
</evidence>
<feature type="compositionally biased region" description="Basic and acidic residues" evidence="5">
    <location>
        <begin position="301"/>
        <end position="310"/>
    </location>
</feature>
<dbReference type="EMBL" id="ML210164">
    <property type="protein sequence ID" value="TFK27513.1"/>
    <property type="molecule type" value="Genomic_DNA"/>
</dbReference>